<dbReference type="AlphaFoldDB" id="A0A127B8P9"/>
<protein>
    <submittedName>
        <fullName evidence="2">Uncharacterized protein</fullName>
    </submittedName>
</protein>
<feature type="transmembrane region" description="Helical" evidence="1">
    <location>
        <begin position="7"/>
        <end position="29"/>
    </location>
</feature>
<name>A0A127B8P9_9EURY</name>
<keyword evidence="1" id="KW-1133">Transmembrane helix</keyword>
<evidence type="ECO:0000313" key="3">
    <source>
        <dbReference type="Proteomes" id="UP000070587"/>
    </source>
</evidence>
<sequence length="152" mass="16398">MGTAARIAIALLLIGALIFVPIATIQIGFKEYQLTYSEVAVLAFTKTMGSIIQEVTTEDIIPEIFSGTKNKEEVDIMMFLFILFMTLMLAAPIGSLVALASRAGFGLVIISMLPVTVYVFNYGTPQAGLYIVWGLALLGLAFGGPKKEKSKK</sequence>
<feature type="transmembrane region" description="Helical" evidence="1">
    <location>
        <begin position="104"/>
        <end position="121"/>
    </location>
</feature>
<gene>
    <name evidence="2" type="ORF">TQ32_04030</name>
</gene>
<dbReference type="KEGG" id="pyc:TQ32_04030"/>
<keyword evidence="1" id="KW-0472">Membrane</keyword>
<feature type="transmembrane region" description="Helical" evidence="1">
    <location>
        <begin position="76"/>
        <end position="97"/>
    </location>
</feature>
<dbReference type="RefSeq" id="WP_068321311.1">
    <property type="nucleotide sequence ID" value="NZ_CP010835.1"/>
</dbReference>
<keyword evidence="1" id="KW-0812">Transmembrane</keyword>
<accession>A0A127B8P9</accession>
<feature type="transmembrane region" description="Helical" evidence="1">
    <location>
        <begin position="127"/>
        <end position="144"/>
    </location>
</feature>
<reference evidence="2 3" key="2">
    <citation type="journal article" date="2016" name="Int. J. Syst. Evol. Microbiol.">
        <title>Pyrococcus kukulkanii sp. nov., a hyperthermophilic, piezophilic archaeon isolated from a deep-sea hydrothermal vent.</title>
        <authorList>
            <person name="Callac N."/>
            <person name="Oger P."/>
            <person name="Lesongeur F."/>
            <person name="Rattray J.E."/>
            <person name="Vannier P."/>
            <person name="Michoud G."/>
            <person name="Beauverger M."/>
            <person name="Gayet N."/>
            <person name="Rouxel O."/>
            <person name="Jebbar M."/>
            <person name="Godfroy A."/>
        </authorList>
    </citation>
    <scope>NUCLEOTIDE SEQUENCE [LARGE SCALE GENOMIC DNA]</scope>
    <source>
        <strain evidence="2 3">NCB100</strain>
    </source>
</reference>
<dbReference type="PATRIC" id="fig|1609559.3.peg.840"/>
<dbReference type="OrthoDB" id="378315at2157"/>
<proteinExistence type="predicted"/>
<dbReference type="EMBL" id="CP010835">
    <property type="protein sequence ID" value="AMM53740.1"/>
    <property type="molecule type" value="Genomic_DNA"/>
</dbReference>
<evidence type="ECO:0000313" key="2">
    <source>
        <dbReference type="EMBL" id="AMM53740.1"/>
    </source>
</evidence>
<organism evidence="2 3">
    <name type="scientific">Pyrococcus kukulkanii</name>
    <dbReference type="NCBI Taxonomy" id="1609559"/>
    <lineage>
        <taxon>Archaea</taxon>
        <taxon>Methanobacteriati</taxon>
        <taxon>Methanobacteriota</taxon>
        <taxon>Thermococci</taxon>
        <taxon>Thermococcales</taxon>
        <taxon>Thermococcaceae</taxon>
        <taxon>Pyrococcus</taxon>
    </lineage>
</organism>
<reference evidence="3" key="1">
    <citation type="submission" date="2015-02" db="EMBL/GenBank/DDBJ databases">
        <title>Pyrococcus kukulkanii sp. nov., a novel hyperthermophilic archaeon isolated from a deep-sea hydrothermal vent at the Guaymas Basin.</title>
        <authorList>
            <person name="Oger P.M."/>
            <person name="Callac N."/>
            <person name="Jebbar M."/>
            <person name="Godfroy A."/>
        </authorList>
    </citation>
    <scope>NUCLEOTIDE SEQUENCE [LARGE SCALE GENOMIC DNA]</scope>
    <source>
        <strain evidence="3">NCB100</strain>
    </source>
</reference>
<dbReference type="Proteomes" id="UP000070587">
    <property type="component" value="Chromosome"/>
</dbReference>
<dbReference type="GeneID" id="28490975"/>
<evidence type="ECO:0000256" key="1">
    <source>
        <dbReference type="SAM" id="Phobius"/>
    </source>
</evidence>